<dbReference type="Proteomes" id="UP000001460">
    <property type="component" value="Unassembled WGS sequence"/>
</dbReference>
<evidence type="ECO:0000313" key="3">
    <source>
        <dbReference type="Proteomes" id="UP000001460"/>
    </source>
</evidence>
<dbReference type="CDD" id="cd06661">
    <property type="entry name" value="GGCT_like"/>
    <property type="match status" value="1"/>
</dbReference>
<evidence type="ECO:0000256" key="1">
    <source>
        <dbReference type="SAM" id="Phobius"/>
    </source>
</evidence>
<keyword evidence="1" id="KW-0812">Transmembrane</keyword>
<dbReference type="VEuPathDB" id="CryptoDB:CMU_037390"/>
<gene>
    <name evidence="2" type="ORF">CMU_037390</name>
</gene>
<dbReference type="InterPro" id="IPR036568">
    <property type="entry name" value="GGCT-like_sf"/>
</dbReference>
<dbReference type="EMBL" id="DS989733">
    <property type="protein sequence ID" value="EEA07565.1"/>
    <property type="molecule type" value="Genomic_DNA"/>
</dbReference>
<keyword evidence="1" id="KW-1133">Transmembrane helix</keyword>
<protein>
    <submittedName>
        <fullName evidence="2">Uncharacterized protein</fullName>
    </submittedName>
</protein>
<reference evidence="2" key="1">
    <citation type="submission" date="2008-06" db="EMBL/GenBank/DDBJ databases">
        <authorList>
            <person name="Lorenzi H."/>
            <person name="Inman J."/>
            <person name="Miller J."/>
            <person name="Schobel S."/>
            <person name="Amedeo P."/>
            <person name="Caler E.V."/>
            <person name="da Silva J."/>
        </authorList>
    </citation>
    <scope>NUCLEOTIDE SEQUENCE [LARGE SCALE GENOMIC DNA]</scope>
    <source>
        <strain evidence="2">RN66</strain>
    </source>
</reference>
<dbReference type="OMA" id="VIYESKQ"/>
<keyword evidence="1" id="KW-0472">Membrane</keyword>
<dbReference type="RefSeq" id="XP_002141914.1">
    <property type="nucleotide sequence ID" value="XM_002141878.1"/>
</dbReference>
<sequence>MFVLFMYDHLMDPIEFMRYYPTIKVKSLGIARLNGYKLHWGLKGIPFVCRKRPYITPLSGSHVYGVIFQLKTGDLEEFLDFTKSNFMNEVLNITIDVVKIYGDVNIEFKDLNISQTLGSGVIYESKQIKAMTITANVSNMLLDKVFIDNLLKKGGVDILKSKYFSSLRNEGTQVNYTYPSDDYIRNLTNISKKLGFPEEYIKNSIDISPTQVLSFWQRMLKKIFCKFIHLFSLLKLQDIAYGLLDLLWEIDPNDALVHSDYGNINIYLKIFIIVCFLFFLTLPGLITYAFYAWLRFW</sequence>
<dbReference type="AlphaFoldDB" id="B6AH74"/>
<dbReference type="Gene3D" id="3.10.490.10">
    <property type="entry name" value="Gamma-glutamyl cyclotransferase-like"/>
    <property type="match status" value="1"/>
</dbReference>
<dbReference type="OrthoDB" id="337043at2759"/>
<accession>B6AH74</accession>
<proteinExistence type="predicted"/>
<dbReference type="SUPFAM" id="SSF110857">
    <property type="entry name" value="Gamma-glutamyl cyclotransferase-like"/>
    <property type="match status" value="1"/>
</dbReference>
<organism evidence="2 3">
    <name type="scientific">Cryptosporidium muris (strain RN66)</name>
    <dbReference type="NCBI Taxonomy" id="441375"/>
    <lineage>
        <taxon>Eukaryota</taxon>
        <taxon>Sar</taxon>
        <taxon>Alveolata</taxon>
        <taxon>Apicomplexa</taxon>
        <taxon>Conoidasida</taxon>
        <taxon>Coccidia</taxon>
        <taxon>Eucoccidiorida</taxon>
        <taxon>Eimeriorina</taxon>
        <taxon>Cryptosporidiidae</taxon>
        <taxon>Cryptosporidium</taxon>
    </lineage>
</organism>
<feature type="transmembrane region" description="Helical" evidence="1">
    <location>
        <begin position="264"/>
        <end position="294"/>
    </location>
</feature>
<dbReference type="GeneID" id="6996871"/>
<name>B6AH74_CRYMR</name>
<evidence type="ECO:0000313" key="2">
    <source>
        <dbReference type="EMBL" id="EEA07565.1"/>
    </source>
</evidence>
<keyword evidence="3" id="KW-1185">Reference proteome</keyword>
<dbReference type="InterPro" id="IPR013024">
    <property type="entry name" value="GGCT-like"/>
</dbReference>